<reference evidence="1 2" key="1">
    <citation type="submission" date="2023-06" db="EMBL/GenBank/DDBJ databases">
        <authorList>
            <person name="Oyuntsetseg B."/>
            <person name="Kim S.B."/>
        </authorList>
    </citation>
    <scope>NUCLEOTIDE SEQUENCE [LARGE SCALE GENOMIC DNA]</scope>
    <source>
        <strain evidence="1 2">4-36</strain>
    </source>
</reference>
<dbReference type="InterPro" id="IPR049799">
    <property type="entry name" value="SitI3-like"/>
</dbReference>
<keyword evidence="2" id="KW-1185">Reference proteome</keyword>
<dbReference type="NCBIfam" id="NF040657">
    <property type="entry name" value="immun_SitI3"/>
    <property type="match status" value="1"/>
</dbReference>
<evidence type="ECO:0000313" key="1">
    <source>
        <dbReference type="EMBL" id="WIY04575.1"/>
    </source>
</evidence>
<protein>
    <submittedName>
        <fullName evidence="1">SitI3 family protein</fullName>
    </submittedName>
</protein>
<dbReference type="AlphaFoldDB" id="A0A9Y2NNL0"/>
<sequence length="162" mass="18286">MALSYDLEVATSSSLEQVARELLDIGRPLELFDASVTPEQLFRDGAVTPLRTWTRVYERNPATWAPIVTDFGITPTVAVGFSLYKHDKIPEQQDDMIRLVSGLVDRIAGDAVFSGMDVIWLMRRRGELTLNERDDIWPEHRLAAVRQAYRRNLAAGPKSTVD</sequence>
<gene>
    <name evidence="1" type="ORF">QRX60_12265</name>
</gene>
<name>A0A9Y2NNL0_9PSEU</name>
<dbReference type="EMBL" id="CP127295">
    <property type="protein sequence ID" value="WIY04575.1"/>
    <property type="molecule type" value="Genomic_DNA"/>
</dbReference>
<accession>A0A9Y2NNL0</accession>
<evidence type="ECO:0000313" key="2">
    <source>
        <dbReference type="Proteomes" id="UP001239397"/>
    </source>
</evidence>
<dbReference type="KEGG" id="amog:QRX60_12265"/>
<dbReference type="RefSeq" id="WP_286000896.1">
    <property type="nucleotide sequence ID" value="NZ_CP127295.1"/>
</dbReference>
<organism evidence="1 2">
    <name type="scientific">Amycolatopsis mongoliensis</name>
    <dbReference type="NCBI Taxonomy" id="715475"/>
    <lineage>
        <taxon>Bacteria</taxon>
        <taxon>Bacillati</taxon>
        <taxon>Actinomycetota</taxon>
        <taxon>Actinomycetes</taxon>
        <taxon>Pseudonocardiales</taxon>
        <taxon>Pseudonocardiaceae</taxon>
        <taxon>Amycolatopsis</taxon>
    </lineage>
</organism>
<dbReference type="Proteomes" id="UP001239397">
    <property type="component" value="Chromosome"/>
</dbReference>
<proteinExistence type="predicted"/>